<dbReference type="SUPFAM" id="SSF56349">
    <property type="entry name" value="DNA breaking-rejoining enzymes"/>
    <property type="match status" value="1"/>
</dbReference>
<feature type="domain" description="Tyr recombinase" evidence="3">
    <location>
        <begin position="128"/>
        <end position="327"/>
    </location>
</feature>
<proteinExistence type="predicted"/>
<protein>
    <submittedName>
        <fullName evidence="4">Integrase</fullName>
    </submittedName>
</protein>
<accession>A0ABU2BXL8</accession>
<dbReference type="PROSITE" id="PS51898">
    <property type="entry name" value="TYR_RECOMBINASE"/>
    <property type="match status" value="1"/>
</dbReference>
<keyword evidence="1" id="KW-0238">DNA-binding</keyword>
<sequence length="329" mass="35482">MTNPLFIPTVLDAPPRTMLTEADAWRIAVAIEAELAPSTRAMNAGAWRQWERWCRGRGLDALPAAPEALAAYLTERAEAGLTFGTLDGYCSGIAHRHHQEGLSDPTADVVVRRVRRGLRRIMGVAPRRQAHPLTVSELAQIVSRIDTGRPIGIRDRAVILLGYASAMRPGEISALNIEDLITKPTGILISVRRSKTDQDAHGQLVGVARGDNPLTDPIRALDAWLKIRPAGPGALFTRVIYPGSLTTVRIGARAVSRLVQQRANSAGFDGIPVTGHSLRAGHATTAAVNGAPIDRIAAQTRHRDLGTLLNHYIRPAEALAHTTSRDLGL</sequence>
<dbReference type="SUPFAM" id="SSF47823">
    <property type="entry name" value="lambda integrase-like, N-terminal domain"/>
    <property type="match status" value="1"/>
</dbReference>
<dbReference type="PANTHER" id="PTHR34605:SF4">
    <property type="entry name" value="DNA ADENINE METHYLTRANSFERASE"/>
    <property type="match status" value="1"/>
</dbReference>
<name>A0ABU2BXL8_9ACTN</name>
<keyword evidence="5" id="KW-1185">Reference proteome</keyword>
<evidence type="ECO:0000313" key="4">
    <source>
        <dbReference type="EMBL" id="MDR7363137.1"/>
    </source>
</evidence>
<dbReference type="Proteomes" id="UP001183648">
    <property type="component" value="Unassembled WGS sequence"/>
</dbReference>
<keyword evidence="2" id="KW-0233">DNA recombination</keyword>
<gene>
    <name evidence="4" type="ORF">J2S63_002690</name>
</gene>
<evidence type="ECO:0000259" key="3">
    <source>
        <dbReference type="PROSITE" id="PS51898"/>
    </source>
</evidence>
<dbReference type="PANTHER" id="PTHR34605">
    <property type="entry name" value="PHAGE_INTEGRASE DOMAIN-CONTAINING PROTEIN"/>
    <property type="match status" value="1"/>
</dbReference>
<evidence type="ECO:0000256" key="1">
    <source>
        <dbReference type="ARBA" id="ARBA00023125"/>
    </source>
</evidence>
<dbReference type="Gene3D" id="1.10.443.10">
    <property type="entry name" value="Intergrase catalytic core"/>
    <property type="match status" value="1"/>
</dbReference>
<organism evidence="4 5">
    <name type="scientific">Nocardioides marmoribigeumensis</name>
    <dbReference type="NCBI Taxonomy" id="433649"/>
    <lineage>
        <taxon>Bacteria</taxon>
        <taxon>Bacillati</taxon>
        <taxon>Actinomycetota</taxon>
        <taxon>Actinomycetes</taxon>
        <taxon>Propionibacteriales</taxon>
        <taxon>Nocardioidaceae</taxon>
        <taxon>Nocardioides</taxon>
    </lineage>
</organism>
<comment type="caution">
    <text evidence="4">The sequence shown here is derived from an EMBL/GenBank/DDBJ whole genome shotgun (WGS) entry which is preliminary data.</text>
</comment>
<evidence type="ECO:0000256" key="2">
    <source>
        <dbReference type="ARBA" id="ARBA00023172"/>
    </source>
</evidence>
<evidence type="ECO:0000313" key="5">
    <source>
        <dbReference type="Proteomes" id="UP001183648"/>
    </source>
</evidence>
<reference evidence="4 5" key="1">
    <citation type="submission" date="2023-07" db="EMBL/GenBank/DDBJ databases">
        <title>Sequencing the genomes of 1000 actinobacteria strains.</title>
        <authorList>
            <person name="Klenk H.-P."/>
        </authorList>
    </citation>
    <scope>NUCLEOTIDE SEQUENCE [LARGE SCALE GENOMIC DNA]</scope>
    <source>
        <strain evidence="4 5">DSM 19426</strain>
    </source>
</reference>
<dbReference type="Pfam" id="PF00589">
    <property type="entry name" value="Phage_integrase"/>
    <property type="match status" value="1"/>
</dbReference>
<dbReference type="InterPro" id="IPR052925">
    <property type="entry name" value="Phage_Integrase-like_Recomb"/>
</dbReference>
<dbReference type="EMBL" id="JAVDYG010000001">
    <property type="protein sequence ID" value="MDR7363137.1"/>
    <property type="molecule type" value="Genomic_DNA"/>
</dbReference>
<dbReference type="RefSeq" id="WP_310303127.1">
    <property type="nucleotide sequence ID" value="NZ_BAAAPS010000010.1"/>
</dbReference>
<dbReference type="InterPro" id="IPR010998">
    <property type="entry name" value="Integrase_recombinase_N"/>
</dbReference>
<dbReference type="Gene3D" id="1.10.150.130">
    <property type="match status" value="1"/>
</dbReference>
<dbReference type="InterPro" id="IPR002104">
    <property type="entry name" value="Integrase_catalytic"/>
</dbReference>
<dbReference type="InterPro" id="IPR011010">
    <property type="entry name" value="DNA_brk_join_enz"/>
</dbReference>
<dbReference type="InterPro" id="IPR013762">
    <property type="entry name" value="Integrase-like_cat_sf"/>
</dbReference>